<accession>E2ABH0</accession>
<dbReference type="InterPro" id="IPR036875">
    <property type="entry name" value="Znf_CCHC_sf"/>
</dbReference>
<keyword evidence="1" id="KW-0863">Zinc-finger</keyword>
<keyword evidence="1" id="KW-0862">Zinc</keyword>
<dbReference type="PROSITE" id="PS50158">
    <property type="entry name" value="ZF_CCHC"/>
    <property type="match status" value="1"/>
</dbReference>
<dbReference type="Proteomes" id="UP000000311">
    <property type="component" value="Unassembled WGS sequence"/>
</dbReference>
<dbReference type="GO" id="GO:0003676">
    <property type="term" value="F:nucleic acid binding"/>
    <property type="evidence" value="ECO:0007669"/>
    <property type="project" value="InterPro"/>
</dbReference>
<protein>
    <recommendedName>
        <fullName evidence="2">CCHC-type domain-containing protein</fullName>
    </recommendedName>
</protein>
<name>E2ABH0_CAMFO</name>
<sequence>RRRPPKTVAVVIKGEEGFSYADALKQARTEISLKEIGIGTTKIRKAMNGGIIIEIPGVENKDKANILAQKLKQILPKETKITRPSIKGELRVIGFDESVKAEEIKEIITEIGECEYNEISVSDIRPMRSGLFMTWVRCPLVAAVKLANNGKLKIGWSIVRVELLEARPKQCYKCWEFGHTRGVCKSEIDRSSLCFKCGRADHSYRECKNELYCALCAQEGIEANHRIGSLRCKVRKK</sequence>
<dbReference type="InParanoid" id="E2ABH0"/>
<feature type="domain" description="CCHC-type" evidence="2">
    <location>
        <begin position="194"/>
        <end position="209"/>
    </location>
</feature>
<dbReference type="SMART" id="SM00343">
    <property type="entry name" value="ZnF_C2HC"/>
    <property type="match status" value="2"/>
</dbReference>
<evidence type="ECO:0000256" key="1">
    <source>
        <dbReference type="PROSITE-ProRule" id="PRU00047"/>
    </source>
</evidence>
<dbReference type="Gene3D" id="4.10.60.10">
    <property type="entry name" value="Zinc finger, CCHC-type"/>
    <property type="match status" value="1"/>
</dbReference>
<dbReference type="InterPro" id="IPR001878">
    <property type="entry name" value="Znf_CCHC"/>
</dbReference>
<keyword evidence="4" id="KW-1185">Reference proteome</keyword>
<reference evidence="3 4" key="1">
    <citation type="journal article" date="2010" name="Science">
        <title>Genomic comparison of the ants Camponotus floridanus and Harpegnathos saltator.</title>
        <authorList>
            <person name="Bonasio R."/>
            <person name="Zhang G."/>
            <person name="Ye C."/>
            <person name="Mutti N.S."/>
            <person name="Fang X."/>
            <person name="Qin N."/>
            <person name="Donahue G."/>
            <person name="Yang P."/>
            <person name="Li Q."/>
            <person name="Li C."/>
            <person name="Zhang P."/>
            <person name="Huang Z."/>
            <person name="Berger S.L."/>
            <person name="Reinberg D."/>
            <person name="Wang J."/>
            <person name="Liebig J."/>
        </authorList>
    </citation>
    <scope>NUCLEOTIDE SEQUENCE [LARGE SCALE GENOMIC DNA]</scope>
    <source>
        <strain evidence="4">C129</strain>
    </source>
</reference>
<dbReference type="OMA" id="RIGNIRC"/>
<dbReference type="EMBL" id="GL438247">
    <property type="protein sequence ID" value="EFN69220.1"/>
    <property type="molecule type" value="Genomic_DNA"/>
</dbReference>
<dbReference type="OrthoDB" id="7554769at2759"/>
<evidence type="ECO:0000313" key="4">
    <source>
        <dbReference type="Proteomes" id="UP000000311"/>
    </source>
</evidence>
<organism evidence="4">
    <name type="scientific">Camponotus floridanus</name>
    <name type="common">Florida carpenter ant</name>
    <dbReference type="NCBI Taxonomy" id="104421"/>
    <lineage>
        <taxon>Eukaryota</taxon>
        <taxon>Metazoa</taxon>
        <taxon>Ecdysozoa</taxon>
        <taxon>Arthropoda</taxon>
        <taxon>Hexapoda</taxon>
        <taxon>Insecta</taxon>
        <taxon>Pterygota</taxon>
        <taxon>Neoptera</taxon>
        <taxon>Endopterygota</taxon>
        <taxon>Hymenoptera</taxon>
        <taxon>Apocrita</taxon>
        <taxon>Aculeata</taxon>
        <taxon>Formicoidea</taxon>
        <taxon>Formicidae</taxon>
        <taxon>Formicinae</taxon>
        <taxon>Camponotus</taxon>
    </lineage>
</organism>
<dbReference type="AlphaFoldDB" id="E2ABH0"/>
<dbReference type="SUPFAM" id="SSF57756">
    <property type="entry name" value="Retrovirus zinc finger-like domains"/>
    <property type="match status" value="1"/>
</dbReference>
<feature type="non-terminal residue" evidence="3">
    <location>
        <position position="1"/>
    </location>
</feature>
<proteinExistence type="predicted"/>
<evidence type="ECO:0000259" key="2">
    <source>
        <dbReference type="PROSITE" id="PS50158"/>
    </source>
</evidence>
<dbReference type="GO" id="GO:0008270">
    <property type="term" value="F:zinc ion binding"/>
    <property type="evidence" value="ECO:0007669"/>
    <property type="project" value="UniProtKB-KW"/>
</dbReference>
<evidence type="ECO:0000313" key="3">
    <source>
        <dbReference type="EMBL" id="EFN69220.1"/>
    </source>
</evidence>
<gene>
    <name evidence="3" type="ORF">EAG_08157</name>
</gene>
<feature type="non-terminal residue" evidence="3">
    <location>
        <position position="237"/>
    </location>
</feature>
<keyword evidence="1" id="KW-0479">Metal-binding</keyword>